<protein>
    <submittedName>
        <fullName evidence="1">Uncharacterized protein</fullName>
    </submittedName>
</protein>
<evidence type="ECO:0000313" key="2">
    <source>
        <dbReference type="Proteomes" id="UP001417504"/>
    </source>
</evidence>
<reference evidence="1 2" key="1">
    <citation type="submission" date="2024-01" db="EMBL/GenBank/DDBJ databases">
        <title>Genome assemblies of Stephania.</title>
        <authorList>
            <person name="Yang L."/>
        </authorList>
    </citation>
    <scope>NUCLEOTIDE SEQUENCE [LARGE SCALE GENOMIC DNA]</scope>
    <source>
        <strain evidence="1">QJT</strain>
        <tissue evidence="1">Leaf</tissue>
    </source>
</reference>
<evidence type="ECO:0000313" key="1">
    <source>
        <dbReference type="EMBL" id="KAK9090700.1"/>
    </source>
</evidence>
<dbReference type="AlphaFoldDB" id="A0AAP0ECF1"/>
<organism evidence="1 2">
    <name type="scientific">Stephania japonica</name>
    <dbReference type="NCBI Taxonomy" id="461633"/>
    <lineage>
        <taxon>Eukaryota</taxon>
        <taxon>Viridiplantae</taxon>
        <taxon>Streptophyta</taxon>
        <taxon>Embryophyta</taxon>
        <taxon>Tracheophyta</taxon>
        <taxon>Spermatophyta</taxon>
        <taxon>Magnoliopsida</taxon>
        <taxon>Ranunculales</taxon>
        <taxon>Menispermaceae</taxon>
        <taxon>Menispermoideae</taxon>
        <taxon>Cissampelideae</taxon>
        <taxon>Stephania</taxon>
    </lineage>
</organism>
<dbReference type="EMBL" id="JBBNAE010000010">
    <property type="protein sequence ID" value="KAK9090700.1"/>
    <property type="molecule type" value="Genomic_DNA"/>
</dbReference>
<name>A0AAP0ECF1_9MAGN</name>
<dbReference type="Proteomes" id="UP001417504">
    <property type="component" value="Unassembled WGS sequence"/>
</dbReference>
<gene>
    <name evidence="1" type="ORF">Sjap_023877</name>
</gene>
<sequence length="142" mass="15788">MVDQTGSNGGNPNDYQRKLEEIYQRVYIAGLSVGGNNVIYEGIDHRDSSNFVTLVTQRQGNQSMPKDTSTRATIGVRQGDIQGSRYREFDLKVTASTMEGEPWYNLEMETWSAMRHGTGSHLVKSLIDANSGLWAEAVEAVE</sequence>
<proteinExistence type="predicted"/>
<accession>A0AAP0ECF1</accession>
<comment type="caution">
    <text evidence="1">The sequence shown here is derived from an EMBL/GenBank/DDBJ whole genome shotgun (WGS) entry which is preliminary data.</text>
</comment>
<keyword evidence="2" id="KW-1185">Reference proteome</keyword>